<reference evidence="3 4" key="1">
    <citation type="submission" date="2017-03" db="EMBL/GenBank/DDBJ databases">
        <authorList>
            <person name="Afonso C.L."/>
            <person name="Miller P.J."/>
            <person name="Scott M.A."/>
            <person name="Spackman E."/>
            <person name="Goraichik I."/>
            <person name="Dimitrov K.M."/>
            <person name="Suarez D.L."/>
            <person name="Swayne D.E."/>
        </authorList>
    </citation>
    <scope>NUCLEOTIDE SEQUENCE [LARGE SCALE GENOMIC DNA]</scope>
    <source>
        <strain evidence="3">Genome sequencing of Nitrospira japonica strain NJ11</strain>
    </source>
</reference>
<gene>
    <name evidence="3" type="ORF">NSJP_0484</name>
</gene>
<organism evidence="3 4">
    <name type="scientific">Nitrospira japonica</name>
    <dbReference type="NCBI Taxonomy" id="1325564"/>
    <lineage>
        <taxon>Bacteria</taxon>
        <taxon>Pseudomonadati</taxon>
        <taxon>Nitrospirota</taxon>
        <taxon>Nitrospiria</taxon>
        <taxon>Nitrospirales</taxon>
        <taxon>Nitrospiraceae</taxon>
        <taxon>Nitrospira</taxon>
    </lineage>
</organism>
<sequence>MALDRLDALETRVKDLVRLVHELKKRNTLLEDDLKSLRERLAEQSDSNKRWERERLDIKARVEKVLGEIELLECMEDPKEVALD</sequence>
<dbReference type="GO" id="GO:0043093">
    <property type="term" value="P:FtsZ-dependent cytokinesis"/>
    <property type="evidence" value="ECO:0007669"/>
    <property type="project" value="InterPro"/>
</dbReference>
<keyword evidence="1 2" id="KW-0175">Coiled coil</keyword>
<keyword evidence="3" id="KW-0132">Cell division</keyword>
<keyword evidence="4" id="KW-1185">Reference proteome</keyword>
<evidence type="ECO:0000313" key="3">
    <source>
        <dbReference type="EMBL" id="SLM46656.1"/>
    </source>
</evidence>
<accession>A0A1W1I0X6</accession>
<dbReference type="Proteomes" id="UP000192042">
    <property type="component" value="Chromosome I"/>
</dbReference>
<dbReference type="KEGG" id="nja:NSJP_0484"/>
<dbReference type="STRING" id="1325564.NSJP_0484"/>
<dbReference type="OrthoDB" id="9798646at2"/>
<proteinExistence type="predicted"/>
<feature type="coiled-coil region" evidence="2">
    <location>
        <begin position="6"/>
        <end position="54"/>
    </location>
</feature>
<keyword evidence="3" id="KW-0131">Cell cycle</keyword>
<dbReference type="InterPro" id="IPR009252">
    <property type="entry name" value="Cell_div_ZapB"/>
</dbReference>
<name>A0A1W1I0X6_9BACT</name>
<protein>
    <submittedName>
        <fullName evidence="3">Putative Cell division protein ZapB</fullName>
    </submittedName>
</protein>
<dbReference type="RefSeq" id="WP_080885298.1">
    <property type="nucleotide sequence ID" value="NZ_LT828648.1"/>
</dbReference>
<dbReference type="GO" id="GO:0090529">
    <property type="term" value="P:cell septum assembly"/>
    <property type="evidence" value="ECO:0007669"/>
    <property type="project" value="InterPro"/>
</dbReference>
<dbReference type="AlphaFoldDB" id="A0A1W1I0X6"/>
<evidence type="ECO:0000256" key="1">
    <source>
        <dbReference type="ARBA" id="ARBA00023054"/>
    </source>
</evidence>
<dbReference type="Pfam" id="PF06005">
    <property type="entry name" value="ZapB"/>
    <property type="match status" value="1"/>
</dbReference>
<dbReference type="EMBL" id="LT828648">
    <property type="protein sequence ID" value="SLM46656.1"/>
    <property type="molecule type" value="Genomic_DNA"/>
</dbReference>
<evidence type="ECO:0000313" key="4">
    <source>
        <dbReference type="Proteomes" id="UP000192042"/>
    </source>
</evidence>
<dbReference type="GO" id="GO:0005737">
    <property type="term" value="C:cytoplasm"/>
    <property type="evidence" value="ECO:0007669"/>
    <property type="project" value="InterPro"/>
</dbReference>
<evidence type="ECO:0000256" key="2">
    <source>
        <dbReference type="SAM" id="Coils"/>
    </source>
</evidence>
<dbReference type="Gene3D" id="1.20.5.340">
    <property type="match status" value="1"/>
</dbReference>